<feature type="compositionally biased region" description="Basic residues" evidence="1">
    <location>
        <begin position="1304"/>
        <end position="1319"/>
    </location>
</feature>
<reference evidence="2" key="2">
    <citation type="submission" date="2025-09" db="UniProtKB">
        <authorList>
            <consortium name="Ensembl"/>
        </authorList>
    </citation>
    <scope>IDENTIFICATION</scope>
</reference>
<accession>A0A3B3TDS0</accession>
<dbReference type="GeneTree" id="ENSGT00940000157099"/>
<keyword evidence="3" id="KW-1185">Reference proteome</keyword>
<feature type="compositionally biased region" description="Basic and acidic residues" evidence="1">
    <location>
        <begin position="331"/>
        <end position="360"/>
    </location>
</feature>
<feature type="region of interest" description="Disordered" evidence="1">
    <location>
        <begin position="1015"/>
        <end position="1044"/>
    </location>
</feature>
<feature type="compositionally biased region" description="Basic and acidic residues" evidence="1">
    <location>
        <begin position="548"/>
        <end position="557"/>
    </location>
</feature>
<feature type="region of interest" description="Disordered" evidence="1">
    <location>
        <begin position="320"/>
        <end position="439"/>
    </location>
</feature>
<feature type="compositionally biased region" description="Basic and acidic residues" evidence="1">
    <location>
        <begin position="827"/>
        <end position="837"/>
    </location>
</feature>
<feature type="compositionally biased region" description="Pro residues" evidence="1">
    <location>
        <begin position="908"/>
        <end position="928"/>
    </location>
</feature>
<dbReference type="Ensembl" id="ENSPKIT00000022442.1">
    <property type="protein sequence ID" value="ENSPKIP00000041407.1"/>
    <property type="gene ID" value="ENSPKIG00000017952.1"/>
</dbReference>
<feature type="region of interest" description="Disordered" evidence="1">
    <location>
        <begin position="902"/>
        <end position="946"/>
    </location>
</feature>
<feature type="compositionally biased region" description="Polar residues" evidence="1">
    <location>
        <begin position="501"/>
        <end position="515"/>
    </location>
</feature>
<feature type="region of interest" description="Disordered" evidence="1">
    <location>
        <begin position="452"/>
        <end position="577"/>
    </location>
</feature>
<proteinExistence type="predicted"/>
<dbReference type="PANTHER" id="PTHR12505">
    <property type="entry name" value="PHD FINGER TRANSCRIPTION FACTOR"/>
    <property type="match status" value="1"/>
</dbReference>
<feature type="region of interest" description="Disordered" evidence="1">
    <location>
        <begin position="1295"/>
        <end position="1337"/>
    </location>
</feature>
<feature type="compositionally biased region" description="Basic and acidic residues" evidence="1">
    <location>
        <begin position="145"/>
        <end position="187"/>
    </location>
</feature>
<feature type="region of interest" description="Disordered" evidence="1">
    <location>
        <begin position="1"/>
        <end position="20"/>
    </location>
</feature>
<dbReference type="PANTHER" id="PTHR12505:SF21">
    <property type="entry name" value="TRINUCLEOTIDE REPEAT-CONTAINING GENE 18 PROTEIN"/>
    <property type="match status" value="1"/>
</dbReference>
<feature type="compositionally biased region" description="Basic residues" evidence="1">
    <location>
        <begin position="1503"/>
        <end position="1513"/>
    </location>
</feature>
<feature type="region of interest" description="Disordered" evidence="1">
    <location>
        <begin position="592"/>
        <end position="630"/>
    </location>
</feature>
<feature type="compositionally biased region" description="Polar residues" evidence="1">
    <location>
        <begin position="122"/>
        <end position="144"/>
    </location>
</feature>
<feature type="compositionally biased region" description="Basic and acidic residues" evidence="1">
    <location>
        <begin position="195"/>
        <end position="205"/>
    </location>
</feature>
<name>A0A3B3TDS0_9TELE</name>
<dbReference type="InterPro" id="IPR052429">
    <property type="entry name" value="BAH_domain_protein"/>
</dbReference>
<feature type="compositionally biased region" description="Basic and acidic residues" evidence="1">
    <location>
        <begin position="462"/>
        <end position="472"/>
    </location>
</feature>
<feature type="compositionally biased region" description="Basic and acidic residues" evidence="1">
    <location>
        <begin position="618"/>
        <end position="630"/>
    </location>
</feature>
<feature type="region of interest" description="Disordered" evidence="1">
    <location>
        <begin position="118"/>
        <end position="257"/>
    </location>
</feature>
<feature type="region of interest" description="Disordered" evidence="1">
    <location>
        <begin position="815"/>
        <end position="866"/>
    </location>
</feature>
<evidence type="ECO:0000313" key="3">
    <source>
        <dbReference type="Proteomes" id="UP000261540"/>
    </source>
</evidence>
<reference evidence="2" key="1">
    <citation type="submission" date="2025-08" db="UniProtKB">
        <authorList>
            <consortium name="Ensembl"/>
        </authorList>
    </citation>
    <scope>IDENTIFICATION</scope>
</reference>
<feature type="compositionally biased region" description="Basic and acidic residues" evidence="1">
    <location>
        <begin position="404"/>
        <end position="420"/>
    </location>
</feature>
<feature type="region of interest" description="Disordered" evidence="1">
    <location>
        <begin position="1402"/>
        <end position="1513"/>
    </location>
</feature>
<feature type="compositionally biased region" description="Basic residues" evidence="1">
    <location>
        <begin position="1409"/>
        <end position="1420"/>
    </location>
</feature>
<dbReference type="Proteomes" id="UP000261540">
    <property type="component" value="Unplaced"/>
</dbReference>
<protein>
    <submittedName>
        <fullName evidence="2">Trinucleotide repeat containing 18</fullName>
    </submittedName>
</protein>
<feature type="compositionally biased region" description="Basic and acidic residues" evidence="1">
    <location>
        <begin position="1"/>
        <end position="13"/>
    </location>
</feature>
<evidence type="ECO:0000313" key="2">
    <source>
        <dbReference type="Ensembl" id="ENSPKIP00000041407.1"/>
    </source>
</evidence>
<organism evidence="2 3">
    <name type="scientific">Paramormyrops kingsleyae</name>
    <dbReference type="NCBI Taxonomy" id="1676925"/>
    <lineage>
        <taxon>Eukaryota</taxon>
        <taxon>Metazoa</taxon>
        <taxon>Chordata</taxon>
        <taxon>Craniata</taxon>
        <taxon>Vertebrata</taxon>
        <taxon>Euteleostomi</taxon>
        <taxon>Actinopterygii</taxon>
        <taxon>Neopterygii</taxon>
        <taxon>Teleostei</taxon>
        <taxon>Osteoglossocephala</taxon>
        <taxon>Osteoglossomorpha</taxon>
        <taxon>Osteoglossiformes</taxon>
        <taxon>Mormyridae</taxon>
        <taxon>Paramormyrops</taxon>
    </lineage>
</organism>
<sequence length="1536" mass="165970">MDGRDFGPPRSVHEPPPLLSGLAMESHRLGAAAGAGRIPPSSGHLGAGHPANLYTGKYLPTAINLHSHHGFPPLPSGLYPSPYLPMAPLEAPGGVSALHAQLGQHMLFESQKDGFYLPGHGTPSTLHSQPSLSRTPVAPLSTSLSREKDVLFSGKGSKDTGREKSHKGETGGALPRRDREKPRDEGRPLSVVDLTQDRPEEERRPPHSSPLFPDPATEPKARIPAPPPPLVACRTIAPPSKYLGPEPERCSRTAGPDEDDKLWKCELATRVPCVCPSPHGTPAPPPPRLPPPSLYPLHGTAKEHRIIAPTFVPSVEVYDERSGPIQIASQARDRPGERECSRYEPGRHPHAPEPVREEGSVIRANTAALKRLAATEAYPKKAGPSPEGSSKEASRMGPESEPWNPERERPQRAPTREASKVAHGAEPPQPFASPDLKWKPFEMGNFASSQMAALIAQHGHSGRPEEDGKKAYLDPPVASRPAGSGSEGEVSAMQSLIKYSGSFSRDPTRPASDSKNPFGGLGCVKVEAGAPGSSRVQHLPPQQPTKQLRRDPERPDSAKSFGRESIGPQGEVEVRHPPVGIAVAVARQRDNSGKLGSIKGTHWPSTRPTCRLHGTSGRVEDDRADERSRHRDDRLLAGRLEREQEKLLRESKELAEYTQMPPPVASASSLNPNLMVTGGPALVGASRWPADPSSHLASHPWVPRAGAPPMWLPGSHYGLGPHSLHQGLPPAYSPTLPGSIPPPYQFTRDPQSGQLLVIPTEHLPHYAAEFMERAPPLWSAMYPPAGGALQHAHQLQLLSQQQLLRQQELYMMQQQERLKPSEQQADLEDKPAKRSSDGPKQGMGAASTASLSSRKPPAPPCSPTASTSYAKALLPVPVLPSPISSLKSESRPKTEKLLHHQMYSHGPTPVPHPPRPSSASTPPAPPIPPKEESVEEADKKELDLQKQASVPFQALYSEIRPSYPYQPITPPFGSHYPYVLQPAAAADADGLAPDVPLQAGDDVKPVRLCSPQMVEPQPASRCEPEEEEHTALKQEPGVEDSKQGLAQGALVSLCDRTDSPPGNGGDMKVEDMAILSCRAPTCPSPLDTPQRDDELLGRYTKSPACSPALHMPAQVDSVPEEASLGTLDANAPFCDGPLFLHHQPSSSSPLDITAEDPMAGMIALVAASELPQAMPSQAGAALLEPGALQGMALLSDMAALELERQRGDDQGKVHLRMTAPSALESLLAASRQVLLEALEMPPPVILRLPRELDPNKKYSWMQKKDEPVSRVWIGQLEAPDLTPLFDSPLVGVCRREKQDERSRSLARRGPGRPRKRKRSLSSPTGNKSSKKRRLSEQELAAKLDKALSLTKLSKINKHPFKFLECPSGKPRVSPNSCGRLSSLQEMDMKAKVGKQALSKGLGIYEKPSKGGKNKMAAKTKHMGESHKLKGQSKASFSPARSEVSSYSNNTDSEEEDKSIKAGWLSRPVLGRPNSRARESSLSSSGSRKSHTSSKRATSSGTVKPKRALGKTKHKHFALLLREAEAYSSEDSFDQGY</sequence>
<feature type="compositionally biased region" description="Basic and acidic residues" evidence="1">
    <location>
        <begin position="929"/>
        <end position="944"/>
    </location>
</feature>
<evidence type="ECO:0000256" key="1">
    <source>
        <dbReference type="SAM" id="MobiDB-lite"/>
    </source>
</evidence>